<name>A0ABN2K0E4_9MICC</name>
<gene>
    <name evidence="2" type="ORF">GCM10009767_00240</name>
</gene>
<dbReference type="EMBL" id="BAAAOA010000002">
    <property type="protein sequence ID" value="GAA1745492.1"/>
    <property type="molecule type" value="Genomic_DNA"/>
</dbReference>
<evidence type="ECO:0000313" key="3">
    <source>
        <dbReference type="Proteomes" id="UP001501204"/>
    </source>
</evidence>
<protein>
    <submittedName>
        <fullName evidence="2">Uncharacterized protein</fullName>
    </submittedName>
</protein>
<evidence type="ECO:0000313" key="2">
    <source>
        <dbReference type="EMBL" id="GAA1745492.1"/>
    </source>
</evidence>
<dbReference type="Proteomes" id="UP001501204">
    <property type="component" value="Unassembled WGS sequence"/>
</dbReference>
<evidence type="ECO:0000256" key="1">
    <source>
        <dbReference type="SAM" id="MobiDB-lite"/>
    </source>
</evidence>
<feature type="region of interest" description="Disordered" evidence="1">
    <location>
        <begin position="1"/>
        <end position="25"/>
    </location>
</feature>
<sequence length="69" mass="7142">MCSAGRRSDPLSTREAVARDTPASRATWERVTALIVRSCFLLTASGGVSSPAPGESGDGHVLTVTLSQP</sequence>
<feature type="region of interest" description="Disordered" evidence="1">
    <location>
        <begin position="47"/>
        <end position="69"/>
    </location>
</feature>
<reference evidence="2 3" key="1">
    <citation type="journal article" date="2019" name="Int. J. Syst. Evol. Microbiol.">
        <title>The Global Catalogue of Microorganisms (GCM) 10K type strain sequencing project: providing services to taxonomists for standard genome sequencing and annotation.</title>
        <authorList>
            <consortium name="The Broad Institute Genomics Platform"/>
            <consortium name="The Broad Institute Genome Sequencing Center for Infectious Disease"/>
            <person name="Wu L."/>
            <person name="Ma J."/>
        </authorList>
    </citation>
    <scope>NUCLEOTIDE SEQUENCE [LARGE SCALE GENOMIC DNA]</scope>
    <source>
        <strain evidence="2 3">JCM 14735</strain>
    </source>
</reference>
<proteinExistence type="predicted"/>
<keyword evidence="3" id="KW-1185">Reference proteome</keyword>
<accession>A0ABN2K0E4</accession>
<organism evidence="2 3">
    <name type="scientific">Kocuria aegyptia</name>
    <dbReference type="NCBI Taxonomy" id="330943"/>
    <lineage>
        <taxon>Bacteria</taxon>
        <taxon>Bacillati</taxon>
        <taxon>Actinomycetota</taxon>
        <taxon>Actinomycetes</taxon>
        <taxon>Micrococcales</taxon>
        <taxon>Micrococcaceae</taxon>
        <taxon>Kocuria</taxon>
    </lineage>
</organism>
<comment type="caution">
    <text evidence="2">The sequence shown here is derived from an EMBL/GenBank/DDBJ whole genome shotgun (WGS) entry which is preliminary data.</text>
</comment>